<comment type="caution">
    <text evidence="12">Lacks conserved residue(s) required for the propagation of feature annotation.</text>
</comment>
<evidence type="ECO:0000259" key="15">
    <source>
        <dbReference type="SMART" id="SM00562"/>
    </source>
</evidence>
<feature type="compositionally biased region" description="Polar residues" evidence="14">
    <location>
        <begin position="537"/>
        <end position="547"/>
    </location>
</feature>
<organism evidence="16 17">
    <name type="scientific">Larimichthys crocea</name>
    <name type="common">Large yellow croaker</name>
    <name type="synonym">Pseudosciaena crocea</name>
    <dbReference type="NCBI Taxonomy" id="215358"/>
    <lineage>
        <taxon>Eukaryota</taxon>
        <taxon>Metazoa</taxon>
        <taxon>Chordata</taxon>
        <taxon>Craniata</taxon>
        <taxon>Vertebrata</taxon>
        <taxon>Euteleostomi</taxon>
        <taxon>Actinopterygii</taxon>
        <taxon>Neopterygii</taxon>
        <taxon>Teleostei</taxon>
        <taxon>Neoteleostei</taxon>
        <taxon>Acanthomorphata</taxon>
        <taxon>Eupercaria</taxon>
        <taxon>Sciaenidae</taxon>
        <taxon>Larimichthys</taxon>
    </lineage>
</organism>
<dbReference type="SUPFAM" id="SSF54919">
    <property type="entry name" value="Nucleoside diphosphate kinase, NDK"/>
    <property type="match status" value="3"/>
</dbReference>
<dbReference type="GO" id="GO:0001726">
    <property type="term" value="C:ruffle"/>
    <property type="evidence" value="ECO:0007669"/>
    <property type="project" value="UniProtKB-SubCell"/>
</dbReference>
<keyword evidence="17" id="KW-1185">Reference proteome</keyword>
<dbReference type="Pfam" id="PF00334">
    <property type="entry name" value="NDK"/>
    <property type="match status" value="3"/>
</dbReference>
<keyword evidence="10" id="KW-0539">Nucleus</keyword>
<dbReference type="InterPro" id="IPR036850">
    <property type="entry name" value="NDK-like_dom_sf"/>
</dbReference>
<dbReference type="GO" id="GO:0006183">
    <property type="term" value="P:GTP biosynthetic process"/>
    <property type="evidence" value="ECO:0007669"/>
    <property type="project" value="InterPro"/>
</dbReference>
<feature type="compositionally biased region" description="Basic and acidic residues" evidence="14">
    <location>
        <begin position="110"/>
        <end position="119"/>
    </location>
</feature>
<evidence type="ECO:0000256" key="1">
    <source>
        <dbReference type="ARBA" id="ARBA00003465"/>
    </source>
</evidence>
<dbReference type="PANTHER" id="PTHR46135:SF5">
    <property type="entry name" value="THIOREDOXIN DOMAIN-CONTAINING PROTEIN 6 ISOFORM X1"/>
    <property type="match status" value="1"/>
</dbReference>
<dbReference type="PANTHER" id="PTHR46135">
    <property type="entry name" value="NME/NM23 FAMILY MEMBER 8"/>
    <property type="match status" value="1"/>
</dbReference>
<dbReference type="GO" id="GO:0005737">
    <property type="term" value="C:cytoplasm"/>
    <property type="evidence" value="ECO:0007669"/>
    <property type="project" value="UniProtKB-SubCell"/>
</dbReference>
<dbReference type="InterPro" id="IPR001564">
    <property type="entry name" value="Nucleoside_diP_kinase"/>
</dbReference>
<dbReference type="GO" id="GO:0004550">
    <property type="term" value="F:nucleoside diphosphate kinase activity"/>
    <property type="evidence" value="ECO:0007669"/>
    <property type="project" value="InterPro"/>
</dbReference>
<feature type="binding site" evidence="12">
    <location>
        <position position="401"/>
    </location>
    <ligand>
        <name>ATP</name>
        <dbReference type="ChEBI" id="CHEBI:30616"/>
    </ligand>
</feature>
<feature type="binding site" evidence="12">
    <location>
        <position position="476"/>
    </location>
    <ligand>
        <name>ATP</name>
        <dbReference type="ChEBI" id="CHEBI:30616"/>
    </ligand>
</feature>
<evidence type="ECO:0000256" key="10">
    <source>
        <dbReference type="ARBA" id="ARBA00023242"/>
    </source>
</evidence>
<dbReference type="Proteomes" id="UP000424527">
    <property type="component" value="Unassembled WGS sequence"/>
</dbReference>
<gene>
    <name evidence="16" type="ORF">D5F01_LYC01796</name>
</gene>
<dbReference type="EMBL" id="REGW02000002">
    <property type="protein sequence ID" value="KAE8299402.1"/>
    <property type="molecule type" value="Genomic_DNA"/>
</dbReference>
<dbReference type="CDD" id="cd04416">
    <property type="entry name" value="NDPk_TX"/>
    <property type="match status" value="2"/>
</dbReference>
<feature type="binding site" evidence="12">
    <location>
        <position position="482"/>
    </location>
    <ligand>
        <name>ATP</name>
        <dbReference type="ChEBI" id="CHEBI:30616"/>
    </ligand>
</feature>
<evidence type="ECO:0000256" key="12">
    <source>
        <dbReference type="PROSITE-ProRule" id="PRU00706"/>
    </source>
</evidence>
<dbReference type="GO" id="GO:0005634">
    <property type="term" value="C:nucleus"/>
    <property type="evidence" value="ECO:0007669"/>
    <property type="project" value="UniProtKB-SubCell"/>
</dbReference>
<evidence type="ECO:0000256" key="4">
    <source>
        <dbReference type="ARBA" id="ARBA00004496"/>
    </source>
</evidence>
<feature type="domain" description="Nucleoside diphosphate kinase-like" evidence="15">
    <location>
        <begin position="393"/>
        <end position="532"/>
    </location>
</feature>
<feature type="domain" description="Nucleoside diphosphate kinase-like" evidence="15">
    <location>
        <begin position="137"/>
        <end position="247"/>
    </location>
</feature>
<feature type="binding site" evidence="12">
    <location>
        <position position="506"/>
    </location>
    <ligand>
        <name>ATP</name>
        <dbReference type="ChEBI" id="CHEBI:30616"/>
    </ligand>
</feature>
<evidence type="ECO:0000256" key="6">
    <source>
        <dbReference type="ARBA" id="ARBA00008142"/>
    </source>
</evidence>
<reference evidence="16 17" key="1">
    <citation type="submission" date="2019-07" db="EMBL/GenBank/DDBJ databases">
        <title>Chromosome genome assembly for large yellow croaker.</title>
        <authorList>
            <person name="Xiao S."/>
        </authorList>
    </citation>
    <scope>NUCLEOTIDE SEQUENCE [LARGE SCALE GENOMIC DNA]</scope>
    <source>
        <strain evidence="16">JMULYC20181020</strain>
        <tissue evidence="16">Muscle</tissue>
    </source>
</reference>
<dbReference type="PRINTS" id="PR01243">
    <property type="entry name" value="NUCDPKINASE"/>
</dbReference>
<dbReference type="PROSITE" id="PS51374">
    <property type="entry name" value="NDPK_LIKE"/>
    <property type="match status" value="3"/>
</dbReference>
<evidence type="ECO:0000256" key="9">
    <source>
        <dbReference type="ARBA" id="ARBA00022723"/>
    </source>
</evidence>
<evidence type="ECO:0000313" key="17">
    <source>
        <dbReference type="Proteomes" id="UP000424527"/>
    </source>
</evidence>
<feature type="compositionally biased region" description="Polar residues" evidence="14">
    <location>
        <begin position="565"/>
        <end position="576"/>
    </location>
</feature>
<keyword evidence="8" id="KW-0963">Cytoplasm</keyword>
<keyword evidence="11" id="KW-0131">Cell cycle</keyword>
<evidence type="ECO:0000256" key="8">
    <source>
        <dbReference type="ARBA" id="ARBA00022490"/>
    </source>
</evidence>
<evidence type="ECO:0000313" key="16">
    <source>
        <dbReference type="EMBL" id="KAE8299402.1"/>
    </source>
</evidence>
<dbReference type="SMART" id="SM00562">
    <property type="entry name" value="NDK"/>
    <property type="match status" value="3"/>
</dbReference>
<comment type="subcellular location">
    <subcellularLocation>
        <location evidence="5">Cell projection</location>
        <location evidence="5">Lamellipodium</location>
    </subcellularLocation>
    <subcellularLocation>
        <location evidence="3">Cell projection</location>
        <location evidence="3">Ruffle</location>
    </subcellularLocation>
    <subcellularLocation>
        <location evidence="4">Cytoplasm</location>
    </subcellularLocation>
    <subcellularLocation>
        <location evidence="2">Nucleus</location>
    </subcellularLocation>
</comment>
<dbReference type="Gene3D" id="3.40.30.10">
    <property type="entry name" value="Glutaredoxin"/>
    <property type="match status" value="1"/>
</dbReference>
<dbReference type="GO" id="GO:0006241">
    <property type="term" value="P:CTP biosynthetic process"/>
    <property type="evidence" value="ECO:0007669"/>
    <property type="project" value="InterPro"/>
</dbReference>
<feature type="active site" description="Pros-phosphohistidine intermediate" evidence="12">
    <location>
        <position position="375"/>
    </location>
</feature>
<dbReference type="InterPro" id="IPR034907">
    <property type="entry name" value="NDK-like_dom"/>
</dbReference>
<dbReference type="InterPro" id="IPR013766">
    <property type="entry name" value="Thioredoxin_domain"/>
</dbReference>
<dbReference type="GO" id="GO:0006228">
    <property type="term" value="P:UTP biosynthetic process"/>
    <property type="evidence" value="ECO:0007669"/>
    <property type="project" value="InterPro"/>
</dbReference>
<dbReference type="AlphaFoldDB" id="A0A6G0J7G5"/>
<feature type="region of interest" description="Disordered" evidence="14">
    <location>
        <begin position="110"/>
        <end position="129"/>
    </location>
</feature>
<dbReference type="Pfam" id="PF00085">
    <property type="entry name" value="Thioredoxin"/>
    <property type="match status" value="1"/>
</dbReference>
<feature type="active site" description="Pros-phosphohistidine intermediate" evidence="12">
    <location>
        <position position="224"/>
    </location>
</feature>
<protein>
    <recommendedName>
        <fullName evidence="7">Nucleoside diphosphate kinase B</fullName>
    </recommendedName>
</protein>
<evidence type="ECO:0000256" key="11">
    <source>
        <dbReference type="ARBA" id="ARBA00023306"/>
    </source>
</evidence>
<keyword evidence="9" id="KW-0479">Metal-binding</keyword>
<dbReference type="CDD" id="cd02948">
    <property type="entry name" value="TRX_NDPK"/>
    <property type="match status" value="1"/>
</dbReference>
<dbReference type="GO" id="GO:0046872">
    <property type="term" value="F:metal ion binding"/>
    <property type="evidence" value="ECO:0007669"/>
    <property type="project" value="UniProtKB-KW"/>
</dbReference>
<dbReference type="GO" id="GO:0030027">
    <property type="term" value="C:lamellipodium"/>
    <property type="evidence" value="ECO:0007669"/>
    <property type="project" value="UniProtKB-SubCell"/>
</dbReference>
<dbReference type="InterPro" id="IPR051766">
    <property type="entry name" value="TXND_domain-containing"/>
</dbReference>
<proteinExistence type="inferred from homology"/>
<feature type="compositionally biased region" description="Polar residues" evidence="14">
    <location>
        <begin position="584"/>
        <end position="593"/>
    </location>
</feature>
<feature type="binding site" evidence="12">
    <location>
        <position position="496"/>
    </location>
    <ligand>
        <name>ATP</name>
        <dbReference type="ChEBI" id="CHEBI:30616"/>
    </ligand>
</feature>
<feature type="binding site" evidence="12">
    <location>
        <position position="448"/>
    </location>
    <ligand>
        <name>ATP</name>
        <dbReference type="ChEBI" id="CHEBI:30616"/>
    </ligand>
</feature>
<evidence type="ECO:0000256" key="13">
    <source>
        <dbReference type="RuleBase" id="RU004011"/>
    </source>
</evidence>
<feature type="active site" description="Pros-phosphohistidine intermediate" evidence="12">
    <location>
        <position position="509"/>
    </location>
</feature>
<dbReference type="Gene3D" id="3.30.70.141">
    <property type="entry name" value="Nucleoside diphosphate kinase-like domain"/>
    <property type="match status" value="4"/>
</dbReference>
<sequence>MAGKKKEATLQASVTNQEQWEEMLSTKGLTVVDVYQQWCGPCRAVAEADSIDALEKYRGKCEPTFLFYGGGELVAVLRGANAPLLQKMIVEELAKEKSVLEQSGERKVVKDDGLVNDEKKDEEETSQKAENEESIIVAIIKPDAVAHGKANEIIMKIQDAGFEILAHEERTLTETEARDFTSTKQQRLALRTWCSSSDIEEARREKPESLRAQYGTQTLFNAVHGSEDIDQASRELAFFFPNFRTASVTEQDGEEERVERTLALIRPDIARENREKILAQIHESGFTLALQREVMLTEEQVRQFYFQHVEEDYFPALLRSMTSGPVLALALARTGAVQHWKNILGPSDVNKAKEESPECLRAQFAVENEPINQLHGSASHKEAEREINFFFPKQQTLAVIKPDAMEEHRERILEEISGSGFSVTQLKEMVLSREMAEEFYKEHREKPFFSQLVEFMCRGPCMMLILTKENAVEEWRAMMGPTDPEQAKATCPNSLRARFASDILQNSVHGSSNEQHAEEKISFIFGDISTDAETIGRDTSGTETDMTISAKEQDCSADEIAGISGSPTESIANNYHQQDEGDPHNSNPCSPQTGDDADPEHSN</sequence>
<comment type="function">
    <text evidence="1">Major role in the synthesis of nucleoside triphosphates other than ATP.</text>
</comment>
<comment type="caution">
    <text evidence="16">The sequence shown here is derived from an EMBL/GenBank/DDBJ whole genome shotgun (WGS) entry which is preliminary data.</text>
</comment>
<name>A0A6G0J7G5_LARCR</name>
<dbReference type="InterPro" id="IPR036249">
    <property type="entry name" value="Thioredoxin-like_sf"/>
</dbReference>
<evidence type="ECO:0000256" key="14">
    <source>
        <dbReference type="SAM" id="MobiDB-lite"/>
    </source>
</evidence>
<feature type="region of interest" description="Disordered" evidence="14">
    <location>
        <begin position="534"/>
        <end position="603"/>
    </location>
</feature>
<evidence type="ECO:0000256" key="5">
    <source>
        <dbReference type="ARBA" id="ARBA00004510"/>
    </source>
</evidence>
<evidence type="ECO:0000256" key="2">
    <source>
        <dbReference type="ARBA" id="ARBA00004123"/>
    </source>
</evidence>
<evidence type="ECO:0000256" key="7">
    <source>
        <dbReference type="ARBA" id="ARBA00013499"/>
    </source>
</evidence>
<accession>A0A6G0J7G5</accession>
<dbReference type="SUPFAM" id="SSF52833">
    <property type="entry name" value="Thioredoxin-like"/>
    <property type="match status" value="1"/>
</dbReference>
<feature type="domain" description="Nucleoside diphosphate kinase-like" evidence="15">
    <location>
        <begin position="258"/>
        <end position="392"/>
    </location>
</feature>
<evidence type="ECO:0000256" key="3">
    <source>
        <dbReference type="ARBA" id="ARBA00004466"/>
    </source>
</evidence>
<comment type="similarity">
    <text evidence="6 12 13">Belongs to the NDK family.</text>
</comment>